<evidence type="ECO:0000256" key="1">
    <source>
        <dbReference type="SAM" id="MobiDB-lite"/>
    </source>
</evidence>
<dbReference type="Pfam" id="PF10604">
    <property type="entry name" value="Polyketide_cyc2"/>
    <property type="match status" value="1"/>
</dbReference>
<dbReference type="SUPFAM" id="SSF55961">
    <property type="entry name" value="Bet v1-like"/>
    <property type="match status" value="1"/>
</dbReference>
<dbReference type="RefSeq" id="WP_119950037.1">
    <property type="nucleotide sequence ID" value="NZ_QZEZ01000003.1"/>
</dbReference>
<dbReference type="Gene3D" id="3.30.530.20">
    <property type="match status" value="1"/>
</dbReference>
<dbReference type="EMBL" id="QZEZ01000003">
    <property type="protein sequence ID" value="RJK96306.1"/>
    <property type="molecule type" value="Genomic_DNA"/>
</dbReference>
<keyword evidence="3" id="KW-1185">Reference proteome</keyword>
<gene>
    <name evidence="2" type="ORF">D5H78_08620</name>
</gene>
<dbReference type="InterPro" id="IPR023393">
    <property type="entry name" value="START-like_dom_sf"/>
</dbReference>
<proteinExistence type="predicted"/>
<dbReference type="AlphaFoldDB" id="A0A3A3Z3W1"/>
<accession>A0A3A3Z3W1</accession>
<reference evidence="2 3" key="1">
    <citation type="submission" date="2018-09" db="EMBL/GenBank/DDBJ databases">
        <title>YIM 75000 draft genome.</title>
        <authorList>
            <person name="Tang S."/>
            <person name="Feng Y."/>
        </authorList>
    </citation>
    <scope>NUCLEOTIDE SEQUENCE [LARGE SCALE GENOMIC DNA]</scope>
    <source>
        <strain evidence="2 3">YIM 75000</strain>
    </source>
</reference>
<evidence type="ECO:0000313" key="2">
    <source>
        <dbReference type="EMBL" id="RJK96306.1"/>
    </source>
</evidence>
<name>A0A3A3Z3W1_9ACTN</name>
<protein>
    <submittedName>
        <fullName evidence="2">SRPBCC family protein</fullName>
    </submittedName>
</protein>
<feature type="region of interest" description="Disordered" evidence="1">
    <location>
        <begin position="34"/>
        <end position="55"/>
    </location>
</feature>
<dbReference type="OrthoDB" id="4618973at2"/>
<sequence>MQRLSHDSASRLVPALPDEVYALVSDVTRTPEWSPEVVSSTWDAPPGPGGPRPGDRFTARLRKGWARWSNRPVVVEADPGRTFAVSRTERGGGTMVWRYDLVPVPGGTRVTLSYDVERPVPLGLHVALRVLLGVRDLRADLHANIETSLDRLERVLAGAGRAASG</sequence>
<comment type="caution">
    <text evidence="2">The sequence shown here is derived from an EMBL/GenBank/DDBJ whole genome shotgun (WGS) entry which is preliminary data.</text>
</comment>
<evidence type="ECO:0000313" key="3">
    <source>
        <dbReference type="Proteomes" id="UP000265614"/>
    </source>
</evidence>
<dbReference type="Proteomes" id="UP000265614">
    <property type="component" value="Unassembled WGS sequence"/>
</dbReference>
<organism evidence="2 3">
    <name type="scientific">Vallicoccus soli</name>
    <dbReference type="NCBI Taxonomy" id="2339232"/>
    <lineage>
        <taxon>Bacteria</taxon>
        <taxon>Bacillati</taxon>
        <taxon>Actinomycetota</taxon>
        <taxon>Actinomycetes</taxon>
        <taxon>Motilibacterales</taxon>
        <taxon>Vallicoccaceae</taxon>
        <taxon>Vallicoccus</taxon>
    </lineage>
</organism>
<dbReference type="CDD" id="cd07812">
    <property type="entry name" value="SRPBCC"/>
    <property type="match status" value="1"/>
</dbReference>
<dbReference type="InterPro" id="IPR019587">
    <property type="entry name" value="Polyketide_cyclase/dehydratase"/>
</dbReference>